<evidence type="ECO:0000256" key="3">
    <source>
        <dbReference type="ARBA" id="ARBA00022475"/>
    </source>
</evidence>
<evidence type="ECO:0000256" key="7">
    <source>
        <dbReference type="ARBA" id="ARBA00023136"/>
    </source>
</evidence>
<evidence type="ECO:0000256" key="1">
    <source>
        <dbReference type="ARBA" id="ARBA00004651"/>
    </source>
</evidence>
<accession>A0ABQ0C8J8</accession>
<keyword evidence="4 9" id="KW-0808">Transferase</keyword>
<dbReference type="Pfam" id="PF20154">
    <property type="entry name" value="LNT_N"/>
    <property type="match status" value="1"/>
</dbReference>
<dbReference type="Proteomes" id="UP001628193">
    <property type="component" value="Unassembled WGS sequence"/>
</dbReference>
<feature type="transmembrane region" description="Helical" evidence="9">
    <location>
        <begin position="506"/>
        <end position="525"/>
    </location>
</feature>
<dbReference type="HAMAP" id="MF_01148">
    <property type="entry name" value="Lnt"/>
    <property type="match status" value="1"/>
</dbReference>
<protein>
    <recommendedName>
        <fullName evidence="9">Apolipoprotein N-acyltransferase</fullName>
        <shortName evidence="9">ALP N-acyltransferase</shortName>
        <ecNumber evidence="9">2.3.1.269</ecNumber>
    </recommendedName>
</protein>
<feature type="transmembrane region" description="Helical" evidence="9">
    <location>
        <begin position="42"/>
        <end position="57"/>
    </location>
</feature>
<keyword evidence="5 9" id="KW-0812">Transmembrane</keyword>
<proteinExistence type="inferred from homology"/>
<dbReference type="InterPro" id="IPR003010">
    <property type="entry name" value="C-N_Hydrolase"/>
</dbReference>
<evidence type="ECO:0000313" key="11">
    <source>
        <dbReference type="EMBL" id="GAB0057208.1"/>
    </source>
</evidence>
<feature type="domain" description="CN hydrolase" evidence="10">
    <location>
        <begin position="248"/>
        <end position="493"/>
    </location>
</feature>
<gene>
    <name evidence="9 11" type="primary">lnt</name>
    <name evidence="11" type="ORF">SIID45300_01531</name>
</gene>
<reference evidence="11 12" key="1">
    <citation type="submission" date="2024-09" db="EMBL/GenBank/DDBJ databases">
        <title>Draft genome sequence of Candidatus Magnetaquicoccaceae bacterium FCR-1.</title>
        <authorList>
            <person name="Shimoshige H."/>
            <person name="Shimamura S."/>
            <person name="Taoka A."/>
            <person name="Kobayashi H."/>
            <person name="Maekawa T."/>
        </authorList>
    </citation>
    <scope>NUCLEOTIDE SEQUENCE [LARGE SCALE GENOMIC DNA]</scope>
    <source>
        <strain evidence="11 12">FCR-1</strain>
    </source>
</reference>
<dbReference type="Pfam" id="PF00795">
    <property type="entry name" value="CN_hydrolase"/>
    <property type="match status" value="1"/>
</dbReference>
<comment type="caution">
    <text evidence="11">The sequence shown here is derived from an EMBL/GenBank/DDBJ whole genome shotgun (WGS) entry which is preliminary data.</text>
</comment>
<dbReference type="PANTHER" id="PTHR38686">
    <property type="entry name" value="APOLIPOPROTEIN N-ACYLTRANSFERASE"/>
    <property type="match status" value="1"/>
</dbReference>
<evidence type="ECO:0000313" key="12">
    <source>
        <dbReference type="Proteomes" id="UP001628193"/>
    </source>
</evidence>
<dbReference type="EC" id="2.3.1.269" evidence="9"/>
<evidence type="ECO:0000259" key="10">
    <source>
        <dbReference type="PROSITE" id="PS50263"/>
    </source>
</evidence>
<evidence type="ECO:0000256" key="2">
    <source>
        <dbReference type="ARBA" id="ARBA00010065"/>
    </source>
</evidence>
<feature type="transmembrane region" description="Helical" evidence="9">
    <location>
        <begin position="64"/>
        <end position="85"/>
    </location>
</feature>
<feature type="transmembrane region" description="Helical" evidence="9">
    <location>
        <begin position="166"/>
        <end position="193"/>
    </location>
</feature>
<comment type="subcellular location">
    <subcellularLocation>
        <location evidence="1 9">Cell membrane</location>
        <topology evidence="1 9">Multi-pass membrane protein</topology>
    </subcellularLocation>
</comment>
<organism evidence="11 12">
    <name type="scientific">Candidatus Magnetaquiglobus chichijimensis</name>
    <dbReference type="NCBI Taxonomy" id="3141448"/>
    <lineage>
        <taxon>Bacteria</taxon>
        <taxon>Pseudomonadati</taxon>
        <taxon>Pseudomonadota</taxon>
        <taxon>Magnetococcia</taxon>
        <taxon>Magnetococcales</taxon>
        <taxon>Candidatus Magnetaquicoccaceae</taxon>
        <taxon>Candidatus Magnetaquiglobus</taxon>
    </lineage>
</organism>
<evidence type="ECO:0000256" key="6">
    <source>
        <dbReference type="ARBA" id="ARBA00022989"/>
    </source>
</evidence>
<dbReference type="RefSeq" id="WP_420904909.1">
    <property type="nucleotide sequence ID" value="NZ_BAAFGK010000004.1"/>
</dbReference>
<name>A0ABQ0C8J8_9PROT</name>
<feature type="transmembrane region" description="Helical" evidence="9">
    <location>
        <begin position="97"/>
        <end position="121"/>
    </location>
</feature>
<comment type="catalytic activity">
    <reaction evidence="9">
        <text>N-terminal S-1,2-diacyl-sn-glyceryl-L-cysteinyl-[lipoprotein] + a glycerophospholipid = N-acyl-S-1,2-diacyl-sn-glyceryl-L-cysteinyl-[lipoprotein] + a 2-acyl-sn-glycero-3-phospholipid + H(+)</text>
        <dbReference type="Rhea" id="RHEA:48228"/>
        <dbReference type="Rhea" id="RHEA-COMP:14681"/>
        <dbReference type="Rhea" id="RHEA-COMP:14684"/>
        <dbReference type="ChEBI" id="CHEBI:15378"/>
        <dbReference type="ChEBI" id="CHEBI:136912"/>
        <dbReference type="ChEBI" id="CHEBI:140656"/>
        <dbReference type="ChEBI" id="CHEBI:140657"/>
        <dbReference type="ChEBI" id="CHEBI:140660"/>
        <dbReference type="EC" id="2.3.1.269"/>
    </reaction>
</comment>
<evidence type="ECO:0000256" key="9">
    <source>
        <dbReference type="HAMAP-Rule" id="MF_01148"/>
    </source>
</evidence>
<dbReference type="InterPro" id="IPR004563">
    <property type="entry name" value="Apolipo_AcylTrfase"/>
</dbReference>
<dbReference type="GO" id="GO:0016746">
    <property type="term" value="F:acyltransferase activity"/>
    <property type="evidence" value="ECO:0007669"/>
    <property type="project" value="UniProtKB-KW"/>
</dbReference>
<sequence length="531" mass="58566">MKSDTLLGRAIARLQIRSTRNALLAFLAGMLAMWGLPPGPNPLWAVLGVAIWLRLLENTASKRGAWLGFLFGLGHFLVGLDWLWTSLHVYGKIPSPAALLVIVLLAAVLALYPALFGALFARLNARPLFILAVAPALWVVTEWSRAHLFSGFFWNPLGQTWDAAPILLQLADLGGVYLLSALTLFLAAAVAWISRPESWQRPAGVGAVLLLAIGVCAAGYGYGAWRWQSLADAETLPEAARELRVALVQGNIAQDLKWAPERQKEWLERYLDLTAGLNQPVDLVVWPETAAAFFLQASPRELARIVEVSRGIDAPILTGAPMYDRMDERTLRFFNSMVIIGSEEMGDFDYRYDKHHLVPFGEYIPFRSLVPDSVHKLTHGSKDFTPGPGPELLRWEMGDIGPLICYEVIFPDEVRHLAAQGARWLINLTNDGWFGESAKPQHLAMARMRAVENRLPMIRVANSGISAVIDPLGRELGRIPSNEQGALVVTLFAGPGGSFWSGYGHLWPAFWAGVCLIFWVAGRIGRGSEPR</sequence>
<dbReference type="InterPro" id="IPR045378">
    <property type="entry name" value="LNT_N"/>
</dbReference>
<dbReference type="PROSITE" id="PS50263">
    <property type="entry name" value="CN_HYDROLASE"/>
    <property type="match status" value="1"/>
</dbReference>
<evidence type="ECO:0000256" key="5">
    <source>
        <dbReference type="ARBA" id="ARBA00022692"/>
    </source>
</evidence>
<dbReference type="NCBIfam" id="TIGR00546">
    <property type="entry name" value="lnt"/>
    <property type="match status" value="1"/>
</dbReference>
<feature type="transmembrane region" description="Helical" evidence="9">
    <location>
        <begin position="205"/>
        <end position="225"/>
    </location>
</feature>
<dbReference type="SUPFAM" id="SSF56317">
    <property type="entry name" value="Carbon-nitrogen hydrolase"/>
    <property type="match status" value="1"/>
</dbReference>
<keyword evidence="7 9" id="KW-0472">Membrane</keyword>
<keyword evidence="12" id="KW-1185">Reference proteome</keyword>
<dbReference type="Gene3D" id="3.60.110.10">
    <property type="entry name" value="Carbon-nitrogen hydrolase"/>
    <property type="match status" value="1"/>
</dbReference>
<evidence type="ECO:0000256" key="4">
    <source>
        <dbReference type="ARBA" id="ARBA00022679"/>
    </source>
</evidence>
<keyword evidence="8 9" id="KW-0012">Acyltransferase</keyword>
<evidence type="ECO:0000256" key="8">
    <source>
        <dbReference type="ARBA" id="ARBA00023315"/>
    </source>
</evidence>
<feature type="transmembrane region" description="Helical" evidence="9">
    <location>
        <begin position="128"/>
        <end position="146"/>
    </location>
</feature>
<comment type="similarity">
    <text evidence="2 9">Belongs to the CN hydrolase family. Apolipoprotein N-acyltransferase subfamily.</text>
</comment>
<keyword evidence="6 9" id="KW-1133">Transmembrane helix</keyword>
<dbReference type="EMBL" id="BAAFGK010000004">
    <property type="protein sequence ID" value="GAB0057208.1"/>
    <property type="molecule type" value="Genomic_DNA"/>
</dbReference>
<feature type="transmembrane region" description="Helical" evidence="9">
    <location>
        <begin position="21"/>
        <end position="36"/>
    </location>
</feature>
<dbReference type="CDD" id="cd07571">
    <property type="entry name" value="ALP_N-acyl_transferase"/>
    <property type="match status" value="1"/>
</dbReference>
<dbReference type="PANTHER" id="PTHR38686:SF1">
    <property type="entry name" value="APOLIPOPROTEIN N-ACYLTRANSFERASE"/>
    <property type="match status" value="1"/>
</dbReference>
<comment type="function">
    <text evidence="9">Catalyzes the phospholipid dependent N-acylation of the N-terminal cysteine of apolipoprotein, the last step in lipoprotein maturation.</text>
</comment>
<dbReference type="InterPro" id="IPR036526">
    <property type="entry name" value="C-N_Hydrolase_sf"/>
</dbReference>
<keyword evidence="3 9" id="KW-1003">Cell membrane</keyword>
<comment type="pathway">
    <text evidence="9">Protein modification; lipoprotein biosynthesis (N-acyl transfer).</text>
</comment>